<dbReference type="InterPro" id="IPR014743">
    <property type="entry name" value="Cl-channel_core"/>
</dbReference>
<keyword evidence="10" id="KW-0129">CBS domain</keyword>
<dbReference type="Gene3D" id="3.10.580.10">
    <property type="entry name" value="CBS-domain"/>
    <property type="match status" value="1"/>
</dbReference>
<feature type="transmembrane region" description="Helical" evidence="11">
    <location>
        <begin position="178"/>
        <end position="202"/>
    </location>
</feature>
<evidence type="ECO:0000256" key="8">
    <source>
        <dbReference type="ARBA" id="ARBA00023214"/>
    </source>
</evidence>
<evidence type="ECO:0000256" key="3">
    <source>
        <dbReference type="ARBA" id="ARBA00022692"/>
    </source>
</evidence>
<keyword evidence="4 11" id="KW-1133">Transmembrane helix</keyword>
<keyword evidence="8" id="KW-0868">Chloride</keyword>
<accession>A0AAN0RHL5</accession>
<dbReference type="PROSITE" id="PS51371">
    <property type="entry name" value="CBS"/>
    <property type="match status" value="1"/>
</dbReference>
<evidence type="ECO:0000256" key="6">
    <source>
        <dbReference type="ARBA" id="ARBA00023136"/>
    </source>
</evidence>
<dbReference type="InterPro" id="IPR000644">
    <property type="entry name" value="CBS_dom"/>
</dbReference>
<feature type="domain" description="CBS" evidence="12">
    <location>
        <begin position="527"/>
        <end position="588"/>
    </location>
</feature>
<keyword evidence="6 11" id="KW-0472">Membrane</keyword>
<comment type="subcellular location">
    <subcellularLocation>
        <location evidence="1">Membrane</location>
        <topology evidence="1">Multi-pass membrane protein</topology>
    </subcellularLocation>
</comment>
<feature type="transmembrane region" description="Helical" evidence="11">
    <location>
        <begin position="80"/>
        <end position="101"/>
    </location>
</feature>
<dbReference type="Gene3D" id="1.10.3080.10">
    <property type="entry name" value="Clc chloride channel"/>
    <property type="match status" value="1"/>
</dbReference>
<dbReference type="Pfam" id="PF00654">
    <property type="entry name" value="Voltage_CLC"/>
    <property type="match status" value="1"/>
</dbReference>
<keyword evidence="5" id="KW-0406">Ion transport</keyword>
<feature type="transmembrane region" description="Helical" evidence="11">
    <location>
        <begin position="247"/>
        <end position="271"/>
    </location>
</feature>
<feature type="transmembrane region" description="Helical" evidence="11">
    <location>
        <begin position="383"/>
        <end position="407"/>
    </location>
</feature>
<feature type="transmembrane region" description="Helical" evidence="11">
    <location>
        <begin position="291"/>
        <end position="316"/>
    </location>
</feature>
<dbReference type="EC" id="3.6.1.-" evidence="13"/>
<keyword evidence="7" id="KW-0869">Chloride channel</keyword>
<dbReference type="Pfam" id="PF00571">
    <property type="entry name" value="CBS"/>
    <property type="match status" value="1"/>
</dbReference>
<dbReference type="InterPro" id="IPR050368">
    <property type="entry name" value="ClC-type_chloride_channel"/>
</dbReference>
<dbReference type="SUPFAM" id="SSF54631">
    <property type="entry name" value="CBS-domain pair"/>
    <property type="match status" value="1"/>
</dbReference>
<dbReference type="InterPro" id="IPR046342">
    <property type="entry name" value="CBS_dom_sf"/>
</dbReference>
<evidence type="ECO:0000259" key="12">
    <source>
        <dbReference type="PROSITE" id="PS51371"/>
    </source>
</evidence>
<reference evidence="13 14" key="1">
    <citation type="journal article" date="2014" name="ISME J.">
        <title>Adaptation of an abundant Roseobacter RCA organism to pelagic systems revealed by genomic and transcriptomic analyses.</title>
        <authorList>
            <person name="Voget S."/>
            <person name="Wemheuer B."/>
            <person name="Brinkhoff T."/>
            <person name="Vollmers J."/>
            <person name="Dietrich S."/>
            <person name="Giebel H.A."/>
            <person name="Beardsley C."/>
            <person name="Sardemann C."/>
            <person name="Bakenhus I."/>
            <person name="Billerbeck S."/>
            <person name="Daniel R."/>
            <person name="Simon M."/>
        </authorList>
    </citation>
    <scope>NUCLEOTIDE SEQUENCE [LARGE SCALE GENOMIC DNA]</scope>
    <source>
        <strain evidence="13 14">RCA23</strain>
    </source>
</reference>
<keyword evidence="3 11" id="KW-0812">Transmembrane</keyword>
<feature type="transmembrane region" description="Helical" evidence="11">
    <location>
        <begin position="413"/>
        <end position="434"/>
    </location>
</feature>
<sequence length="590" mass="62175">MKNKLKFQIGPFNNLAKGYEIKHFELKSSSKSILSIYASSGIGAAIGVIVSVIVGGFVYLVQFAQNLDLFGDARFIQLGAIVLDIKICFFIILAAIAILILRKLFGISKWNGPADSIYAAHQNNDELDIKTGVASTMAALVSAAGYASVGQYGPLVHFGATAGTAAKKVLNLRIGTDVVIGCGVAAAISSGFAAPIAGVIFAHEAILRHYSPSAMAPIATSAIVAAAMESYFFNIPHPLEIVEVGPTLVSAFLPVAIAGVVFGLVAIIFMHSLRYFAGLNARLNRPVYQTIFVAVLAVIIVSLFIPEALGLGTGVLASVLNIQGSLGFILSLLLVKIVITSLCLGFGFFGGVFSPSLLIGAATGAVLAKCFALIGLPGLGMALALAGMASVAACVVGAPLATIFIVLELTLSYEFTLITLLAVIVSQVISSNLFGNSFFDRQLLDRGIDLKFGRGKFSLSQARVLERAHNDFVSTPTDSTVAAVLKLLSEAGQTEAYCLSHDGNLEGKLSIIHLMGADKDQAVREIMDRRPLRLKADQNMLEAIEVASGFVGETIPVIEEPGGKMIGVVSESDLFSAYLDIQEQVQDVEK</sequence>
<evidence type="ECO:0000256" key="7">
    <source>
        <dbReference type="ARBA" id="ARBA00023173"/>
    </source>
</evidence>
<feature type="transmembrane region" description="Helical" evidence="11">
    <location>
        <begin position="328"/>
        <end position="350"/>
    </location>
</feature>
<evidence type="ECO:0000256" key="11">
    <source>
        <dbReference type="SAM" id="Phobius"/>
    </source>
</evidence>
<dbReference type="RefSeq" id="WP_052377021.1">
    <property type="nucleotide sequence ID" value="NZ_CP003984.1"/>
</dbReference>
<evidence type="ECO:0000256" key="9">
    <source>
        <dbReference type="ARBA" id="ARBA00023303"/>
    </source>
</evidence>
<feature type="transmembrane region" description="Helical" evidence="11">
    <location>
        <begin position="214"/>
        <end position="235"/>
    </location>
</feature>
<keyword evidence="13" id="KW-0378">Hydrolase</keyword>
<name>A0AAN0RHL5_9RHOB</name>
<dbReference type="InterPro" id="IPR001807">
    <property type="entry name" value="ClC"/>
</dbReference>
<keyword evidence="9" id="KW-0407">Ion channel</keyword>
<dbReference type="GO" id="GO:0005254">
    <property type="term" value="F:chloride channel activity"/>
    <property type="evidence" value="ECO:0007669"/>
    <property type="project" value="UniProtKB-KW"/>
</dbReference>
<evidence type="ECO:0000256" key="4">
    <source>
        <dbReference type="ARBA" id="ARBA00022989"/>
    </source>
</evidence>
<dbReference type="PANTHER" id="PTHR43427:SF6">
    <property type="entry name" value="CHLORIDE CHANNEL PROTEIN CLC-E"/>
    <property type="match status" value="1"/>
</dbReference>
<organism evidence="13 14">
    <name type="scientific">Planktomarina temperata RCA23</name>
    <dbReference type="NCBI Taxonomy" id="666509"/>
    <lineage>
        <taxon>Bacteria</taxon>
        <taxon>Pseudomonadati</taxon>
        <taxon>Pseudomonadota</taxon>
        <taxon>Alphaproteobacteria</taxon>
        <taxon>Rhodobacterales</taxon>
        <taxon>Paracoccaceae</taxon>
        <taxon>Planktomarina</taxon>
    </lineage>
</organism>
<evidence type="ECO:0000313" key="14">
    <source>
        <dbReference type="Proteomes" id="UP000028680"/>
    </source>
</evidence>
<dbReference type="PANTHER" id="PTHR43427">
    <property type="entry name" value="CHLORIDE CHANNEL PROTEIN CLC-E"/>
    <property type="match status" value="1"/>
</dbReference>
<dbReference type="PRINTS" id="PR00762">
    <property type="entry name" value="CLCHANNEL"/>
</dbReference>
<evidence type="ECO:0000256" key="10">
    <source>
        <dbReference type="PROSITE-ProRule" id="PRU00703"/>
    </source>
</evidence>
<evidence type="ECO:0000256" key="1">
    <source>
        <dbReference type="ARBA" id="ARBA00004141"/>
    </source>
</evidence>
<gene>
    <name evidence="13" type="ORF">RCA23_c07870</name>
</gene>
<feature type="transmembrane region" description="Helical" evidence="11">
    <location>
        <begin position="356"/>
        <end position="376"/>
    </location>
</feature>
<feature type="transmembrane region" description="Helical" evidence="11">
    <location>
        <begin position="36"/>
        <end position="60"/>
    </location>
</feature>
<dbReference type="GO" id="GO:0034707">
    <property type="term" value="C:chloride channel complex"/>
    <property type="evidence" value="ECO:0007669"/>
    <property type="project" value="UniProtKB-KW"/>
</dbReference>
<evidence type="ECO:0000256" key="5">
    <source>
        <dbReference type="ARBA" id="ARBA00023065"/>
    </source>
</evidence>
<dbReference type="KEGG" id="ptp:RCA23_c07870"/>
<evidence type="ECO:0000256" key="2">
    <source>
        <dbReference type="ARBA" id="ARBA00022448"/>
    </source>
</evidence>
<evidence type="ECO:0000313" key="13">
    <source>
        <dbReference type="EMBL" id="AII86343.1"/>
    </source>
</evidence>
<dbReference type="AlphaFoldDB" id="A0AAN0RHL5"/>
<protein>
    <submittedName>
        <fullName evidence="13">Cl-channel, voltage-gated family protein</fullName>
        <ecNumber evidence="13">3.6.1.-</ecNumber>
    </submittedName>
</protein>
<dbReference type="SUPFAM" id="SSF81340">
    <property type="entry name" value="Clc chloride channel"/>
    <property type="match status" value="1"/>
</dbReference>
<proteinExistence type="predicted"/>
<dbReference type="CDD" id="cd00400">
    <property type="entry name" value="Voltage_gated_ClC"/>
    <property type="match status" value="1"/>
</dbReference>
<dbReference type="EMBL" id="CP003984">
    <property type="protein sequence ID" value="AII86343.1"/>
    <property type="molecule type" value="Genomic_DNA"/>
</dbReference>
<keyword evidence="14" id="KW-1185">Reference proteome</keyword>
<dbReference type="GO" id="GO:0016787">
    <property type="term" value="F:hydrolase activity"/>
    <property type="evidence" value="ECO:0007669"/>
    <property type="project" value="UniProtKB-KW"/>
</dbReference>
<keyword evidence="2" id="KW-0813">Transport</keyword>
<dbReference type="Proteomes" id="UP000028680">
    <property type="component" value="Chromosome"/>
</dbReference>